<dbReference type="PANTHER" id="PTHR45679">
    <property type="entry name" value="ER DEGRADATION-ENHANCING ALPHA-MANNOSIDASE-LIKE PROTEIN 2"/>
    <property type="match status" value="1"/>
</dbReference>
<feature type="compositionally biased region" description="Basic and acidic residues" evidence="8">
    <location>
        <begin position="841"/>
        <end position="853"/>
    </location>
</feature>
<dbReference type="PRINTS" id="PR00747">
    <property type="entry name" value="GLYHDRLASE47"/>
</dbReference>
<dbReference type="GO" id="GO:0004571">
    <property type="term" value="F:mannosyl-oligosaccharide 1,2-alpha-mannosidase activity"/>
    <property type="evidence" value="ECO:0007669"/>
    <property type="project" value="InterPro"/>
</dbReference>
<feature type="region of interest" description="Disordered" evidence="8">
    <location>
        <begin position="832"/>
        <end position="853"/>
    </location>
</feature>
<gene>
    <name evidence="11" type="ORF">DB88DRAFT_476031</name>
</gene>
<evidence type="ECO:0000256" key="2">
    <source>
        <dbReference type="ARBA" id="ARBA00007658"/>
    </source>
</evidence>
<comment type="caution">
    <text evidence="11">The sequence shown here is derived from an EMBL/GenBank/DDBJ whole genome shotgun (WGS) entry which is preliminary data.</text>
</comment>
<evidence type="ECO:0000256" key="3">
    <source>
        <dbReference type="ARBA" id="ARBA00022824"/>
    </source>
</evidence>
<dbReference type="Gene3D" id="3.50.30.30">
    <property type="match status" value="1"/>
</dbReference>
<organism evidence="11 12">
    <name type="scientific">Papiliotrema laurentii</name>
    <name type="common">Cryptococcus laurentii</name>
    <dbReference type="NCBI Taxonomy" id="5418"/>
    <lineage>
        <taxon>Eukaryota</taxon>
        <taxon>Fungi</taxon>
        <taxon>Dikarya</taxon>
        <taxon>Basidiomycota</taxon>
        <taxon>Agaricomycotina</taxon>
        <taxon>Tremellomycetes</taxon>
        <taxon>Tremellales</taxon>
        <taxon>Rhynchogastremaceae</taxon>
        <taxon>Papiliotrema</taxon>
    </lineage>
</organism>
<name>A0AAD9FVA5_PAPLA</name>
<feature type="active site" description="Proton donor" evidence="5">
    <location>
        <position position="375"/>
    </location>
</feature>
<dbReference type="Proteomes" id="UP001182556">
    <property type="component" value="Unassembled WGS sequence"/>
</dbReference>
<evidence type="ECO:0000256" key="4">
    <source>
        <dbReference type="ARBA" id="ARBA00023180"/>
    </source>
</evidence>
<comment type="subcellular location">
    <subcellularLocation>
        <location evidence="1">Endoplasmic reticulum</location>
    </subcellularLocation>
</comment>
<keyword evidence="7 11" id="KW-0378">Hydrolase</keyword>
<feature type="active site" evidence="5">
    <location>
        <position position="394"/>
    </location>
</feature>
<keyword evidence="7" id="KW-0326">Glycosidase</keyword>
<feature type="active site" description="Proton donor" evidence="5">
    <location>
        <position position="123"/>
    </location>
</feature>
<evidence type="ECO:0000256" key="5">
    <source>
        <dbReference type="PIRSR" id="PIRSR601382-1"/>
    </source>
</evidence>
<evidence type="ECO:0000313" key="11">
    <source>
        <dbReference type="EMBL" id="KAK1926910.1"/>
    </source>
</evidence>
<accession>A0AAD9FVA5</accession>
<evidence type="ECO:0000259" key="10">
    <source>
        <dbReference type="Pfam" id="PF02225"/>
    </source>
</evidence>
<dbReference type="InterPro" id="IPR003137">
    <property type="entry name" value="PA_domain"/>
</dbReference>
<keyword evidence="3" id="KW-0256">Endoplasmic reticulum</keyword>
<dbReference type="GO" id="GO:0036503">
    <property type="term" value="P:ERAD pathway"/>
    <property type="evidence" value="ECO:0007669"/>
    <property type="project" value="UniProtKB-ARBA"/>
</dbReference>
<dbReference type="CDD" id="cd00538">
    <property type="entry name" value="PA"/>
    <property type="match status" value="1"/>
</dbReference>
<comment type="cofactor">
    <cofactor evidence="6">
        <name>Ca(2+)</name>
        <dbReference type="ChEBI" id="CHEBI:29108"/>
    </cofactor>
</comment>
<dbReference type="InterPro" id="IPR001382">
    <property type="entry name" value="Glyco_hydro_47"/>
</dbReference>
<keyword evidence="6" id="KW-0479">Metal-binding</keyword>
<dbReference type="InterPro" id="IPR046450">
    <property type="entry name" value="PA_dom_sf"/>
</dbReference>
<evidence type="ECO:0000256" key="9">
    <source>
        <dbReference type="SAM" id="SignalP"/>
    </source>
</evidence>
<feature type="signal peptide" evidence="9">
    <location>
        <begin position="1"/>
        <end position="21"/>
    </location>
</feature>
<keyword evidence="12" id="KW-1185">Reference proteome</keyword>
<sequence length="873" mass="97140">MHILLATWLAVCLSWTLPIHAFPATKKATLREEVRALYRHGYLGYINHAWPADELRPLTCGPLLRDPSNHNFGLNDVHGNVSMTLLDNLSALPLIAPDLFSDALERVTNHVSFDQDVKIQVFELTIRALGGLLSTYQYLDDLPADLAGQARVLGLGGTVKVNLKGYMERILDMALDLGKRFLPAFETATGIPYSRINLRHGVEKGETQDTCAAGAGSLILEFAVLSRLTGDERFELLAHKAYLAIWNRRSQYDLIGNMIGAVHGQWLVPGMSGVGAGIDSFFEYGIKAAILLNDDVYSDVFYDSYAAIQTHIRTPDGFIYRPVQLRTLQVAQPSTIDSLSAFLPGMQILAGDIDSAIKTHLVFWNLWRKYSAMPESWSWDERRVVWSGWPGRPEFIEATYYLYKATKDPFYLKVGERVLKDMKRRVKTACGFATMQDVETGTLEDRMESFVLSETLKYLYLLFDDASNERISNKVFTTEGHPMSLPLSLQRRPPSTRKVLHRGENLQCQKYQPPRLGGLVVGIEQRHDYEYARSLVYGPGYEGVEAERGDVFWSESGFCEAPNVPRFSVGVMLSPPDTPHDEDTPVDLSPSYSKIHQDVATGNYIIDDVTGLQLNLRWRLDNSGYDVATIGPHRVRTGQRVIVKDPKMAGYLPVAPADTSSHGYLTSEVALRFSTNSEGGREVFLHALGTTATFGRDFGSTHVEGWRLGGPTVQLVPVSRTNRYGCEPYTDRYDHSVLLVERGRCTFSEKLLHAVRAGAEGVIVHDTLGGDVFDYPQKTFSQNLIRPDGADLPPRDMAAISDTGLIFVTGLIGEQLRKVMADGEMVEVQLLPSEGGLRDTGSTKRDDKGRSGEGRLALGQWEIVNLRIVDAGL</sequence>
<keyword evidence="6" id="KW-0106">Calcium</keyword>
<dbReference type="SUPFAM" id="SSF52025">
    <property type="entry name" value="PA domain"/>
    <property type="match status" value="1"/>
</dbReference>
<feature type="active site" evidence="5">
    <location>
        <position position="279"/>
    </location>
</feature>
<evidence type="ECO:0000256" key="8">
    <source>
        <dbReference type="SAM" id="MobiDB-lite"/>
    </source>
</evidence>
<dbReference type="EC" id="3.2.1.-" evidence="7"/>
<dbReference type="AlphaFoldDB" id="A0AAD9FVA5"/>
<feature type="domain" description="PA" evidence="10">
    <location>
        <begin position="712"/>
        <end position="772"/>
    </location>
</feature>
<dbReference type="GO" id="GO:0005509">
    <property type="term" value="F:calcium ion binding"/>
    <property type="evidence" value="ECO:0007669"/>
    <property type="project" value="InterPro"/>
</dbReference>
<dbReference type="Gene3D" id="1.50.10.10">
    <property type="match status" value="1"/>
</dbReference>
<feature type="binding site" evidence="6">
    <location>
        <position position="478"/>
    </location>
    <ligand>
        <name>Ca(2+)</name>
        <dbReference type="ChEBI" id="CHEBI:29108"/>
    </ligand>
</feature>
<evidence type="ECO:0000256" key="1">
    <source>
        <dbReference type="ARBA" id="ARBA00004240"/>
    </source>
</evidence>
<proteinExistence type="inferred from homology"/>
<dbReference type="Pfam" id="PF01532">
    <property type="entry name" value="Glyco_hydro_47"/>
    <property type="match status" value="1"/>
</dbReference>
<dbReference type="GO" id="GO:0016020">
    <property type="term" value="C:membrane"/>
    <property type="evidence" value="ECO:0007669"/>
    <property type="project" value="InterPro"/>
</dbReference>
<dbReference type="EMBL" id="JAODAN010000001">
    <property type="protein sequence ID" value="KAK1926910.1"/>
    <property type="molecule type" value="Genomic_DNA"/>
</dbReference>
<dbReference type="GO" id="GO:0005975">
    <property type="term" value="P:carbohydrate metabolic process"/>
    <property type="evidence" value="ECO:0007669"/>
    <property type="project" value="InterPro"/>
</dbReference>
<dbReference type="PANTHER" id="PTHR45679:SF5">
    <property type="entry name" value="ER DEGRADATION-ENHANCING ALPHA-MANNOSIDASE-LIKE PROTEIN 1"/>
    <property type="match status" value="1"/>
</dbReference>
<protein>
    <recommendedName>
        <fullName evidence="7">alpha-1,2-Mannosidase</fullName>
        <ecNumber evidence="7">3.2.1.-</ecNumber>
    </recommendedName>
</protein>
<evidence type="ECO:0000256" key="7">
    <source>
        <dbReference type="RuleBase" id="RU361193"/>
    </source>
</evidence>
<keyword evidence="4" id="KW-0325">Glycoprotein</keyword>
<evidence type="ECO:0000313" key="12">
    <source>
        <dbReference type="Proteomes" id="UP001182556"/>
    </source>
</evidence>
<keyword evidence="9" id="KW-0732">Signal</keyword>
<dbReference type="GO" id="GO:0044322">
    <property type="term" value="C:endoplasmic reticulum quality control compartment"/>
    <property type="evidence" value="ECO:0007669"/>
    <property type="project" value="GOC"/>
</dbReference>
<dbReference type="SUPFAM" id="SSF48225">
    <property type="entry name" value="Seven-hairpin glycosidases"/>
    <property type="match status" value="1"/>
</dbReference>
<dbReference type="Pfam" id="PF02225">
    <property type="entry name" value="PA"/>
    <property type="match status" value="1"/>
</dbReference>
<dbReference type="InterPro" id="IPR044674">
    <property type="entry name" value="EDEM1/2/3"/>
</dbReference>
<reference evidence="11" key="1">
    <citation type="submission" date="2023-02" db="EMBL/GenBank/DDBJ databases">
        <title>Identification and recombinant expression of a fungal hydrolase from Papiliotrema laurentii that hydrolyzes apple cutin and clears colloidal polyester polyurethane.</title>
        <authorList>
            <consortium name="DOE Joint Genome Institute"/>
            <person name="Roman V.A."/>
            <person name="Bojanowski C."/>
            <person name="Crable B.R."/>
            <person name="Wagner D.N."/>
            <person name="Hung C.S."/>
            <person name="Nadeau L.J."/>
            <person name="Schratz L."/>
            <person name="Haridas S."/>
            <person name="Pangilinan J."/>
            <person name="Lipzen A."/>
            <person name="Na H."/>
            <person name="Yan M."/>
            <person name="Ng V."/>
            <person name="Grigoriev I.V."/>
            <person name="Spatafora J.W."/>
            <person name="Barlow D."/>
            <person name="Biffinger J."/>
            <person name="Kelley-Loughnane N."/>
            <person name="Varaljay V.A."/>
            <person name="Crookes-Goodson W.J."/>
        </authorList>
    </citation>
    <scope>NUCLEOTIDE SEQUENCE</scope>
    <source>
        <strain evidence="11">5307AH</strain>
    </source>
</reference>
<evidence type="ECO:0000256" key="6">
    <source>
        <dbReference type="PIRSR" id="PIRSR601382-2"/>
    </source>
</evidence>
<feature type="chain" id="PRO_5042228458" description="alpha-1,2-Mannosidase" evidence="9">
    <location>
        <begin position="22"/>
        <end position="873"/>
    </location>
</feature>
<dbReference type="InterPro" id="IPR036026">
    <property type="entry name" value="Seven-hairpin_glycosidases"/>
</dbReference>
<comment type="similarity">
    <text evidence="2 7">Belongs to the glycosyl hydrolase 47 family.</text>
</comment>
<dbReference type="InterPro" id="IPR012341">
    <property type="entry name" value="6hp_glycosidase-like_sf"/>
</dbReference>
<dbReference type="GO" id="GO:1904380">
    <property type="term" value="P:endoplasmic reticulum mannose trimming"/>
    <property type="evidence" value="ECO:0007669"/>
    <property type="project" value="InterPro"/>
</dbReference>